<evidence type="ECO:0000313" key="1">
    <source>
        <dbReference type="EMBL" id="KAI3804249.1"/>
    </source>
</evidence>
<keyword evidence="2" id="KW-1185">Reference proteome</keyword>
<proteinExistence type="predicted"/>
<evidence type="ECO:0000313" key="2">
    <source>
        <dbReference type="Proteomes" id="UP001056120"/>
    </source>
</evidence>
<sequence length="432" mass="48784">MRLTLKSPFPFKARVAPPQEPPCRWCCAISNKTTKPARAPVKWERLLDGWGEDRRTLPPTRLSQRWMDYHGIKNWEGLLDPLDDDLRGEIIRYGSFVQAAYQSFDFDPSSPTYAACRYAKSTMLERSGVHGSGYDVTKNLHATSSIPLPRWIERMPRWMQVQSSWIGYVAVCNDKKEISRLGRRDIVIALRGTATCLEWLENLRATLTHCKGVNPAVPSDEPMVETGVLSLYTSGTIMRPSLQHLLREEVLRLLRLYRDEPLSLTITGHSLGASLAILAAYDIKTTIKHSPHLSVISFGGPRVGNRSFRHHLEQQGTKILRIVNSDDLITKVPGFFVEDHDGVVGEENARVAHLTDWIQKRVKDSRLVYANIGHELRLSSRDSLKLNSINVATCHDLQTYLDLVNGFVSSTCPFRAGARMMLKKTTTVPSIK</sequence>
<reference evidence="2" key="1">
    <citation type="journal article" date="2022" name="Mol. Ecol. Resour.">
        <title>The genomes of chicory, endive, great burdock and yacon provide insights into Asteraceae palaeo-polyploidization history and plant inulin production.</title>
        <authorList>
            <person name="Fan W."/>
            <person name="Wang S."/>
            <person name="Wang H."/>
            <person name="Wang A."/>
            <person name="Jiang F."/>
            <person name="Liu H."/>
            <person name="Zhao H."/>
            <person name="Xu D."/>
            <person name="Zhang Y."/>
        </authorList>
    </citation>
    <scope>NUCLEOTIDE SEQUENCE [LARGE SCALE GENOMIC DNA]</scope>
    <source>
        <strain evidence="2">cv. Yunnan</strain>
    </source>
</reference>
<dbReference type="EMBL" id="CM042026">
    <property type="protein sequence ID" value="KAI3804249.1"/>
    <property type="molecule type" value="Genomic_DNA"/>
</dbReference>
<name>A0ACB9I7Q4_9ASTR</name>
<reference evidence="1 2" key="2">
    <citation type="journal article" date="2022" name="Mol. Ecol. Resour.">
        <title>The genomes of chicory, endive, great burdock and yacon provide insights into Asteraceae paleo-polyploidization history and plant inulin production.</title>
        <authorList>
            <person name="Fan W."/>
            <person name="Wang S."/>
            <person name="Wang H."/>
            <person name="Wang A."/>
            <person name="Jiang F."/>
            <person name="Liu H."/>
            <person name="Zhao H."/>
            <person name="Xu D."/>
            <person name="Zhang Y."/>
        </authorList>
    </citation>
    <scope>NUCLEOTIDE SEQUENCE [LARGE SCALE GENOMIC DNA]</scope>
    <source>
        <strain evidence="2">cv. Yunnan</strain>
        <tissue evidence="1">Leaves</tissue>
    </source>
</reference>
<organism evidence="1 2">
    <name type="scientific">Smallanthus sonchifolius</name>
    <dbReference type="NCBI Taxonomy" id="185202"/>
    <lineage>
        <taxon>Eukaryota</taxon>
        <taxon>Viridiplantae</taxon>
        <taxon>Streptophyta</taxon>
        <taxon>Embryophyta</taxon>
        <taxon>Tracheophyta</taxon>
        <taxon>Spermatophyta</taxon>
        <taxon>Magnoliopsida</taxon>
        <taxon>eudicotyledons</taxon>
        <taxon>Gunneridae</taxon>
        <taxon>Pentapetalae</taxon>
        <taxon>asterids</taxon>
        <taxon>campanulids</taxon>
        <taxon>Asterales</taxon>
        <taxon>Asteraceae</taxon>
        <taxon>Asteroideae</taxon>
        <taxon>Heliantheae alliance</taxon>
        <taxon>Millerieae</taxon>
        <taxon>Smallanthus</taxon>
    </lineage>
</organism>
<gene>
    <name evidence="1" type="ORF">L1987_25650</name>
</gene>
<comment type="caution">
    <text evidence="1">The sequence shown here is derived from an EMBL/GenBank/DDBJ whole genome shotgun (WGS) entry which is preliminary data.</text>
</comment>
<dbReference type="Proteomes" id="UP001056120">
    <property type="component" value="Linkage Group LG09"/>
</dbReference>
<protein>
    <submittedName>
        <fullName evidence="1">Uncharacterized protein</fullName>
    </submittedName>
</protein>
<accession>A0ACB9I7Q4</accession>